<keyword evidence="1" id="KW-0472">Membrane</keyword>
<proteinExistence type="predicted"/>
<evidence type="ECO:0000313" key="2">
    <source>
        <dbReference type="EMBL" id="MBW90972.1"/>
    </source>
</evidence>
<accession>A0A2P2JBY5</accession>
<evidence type="ECO:0000256" key="1">
    <source>
        <dbReference type="SAM" id="Phobius"/>
    </source>
</evidence>
<protein>
    <submittedName>
        <fullName evidence="2">Uncharacterized protein</fullName>
    </submittedName>
</protein>
<name>A0A2P2JBY5_RHIMU</name>
<dbReference type="AlphaFoldDB" id="A0A2P2JBY5"/>
<dbReference type="EMBL" id="GGEC01010489">
    <property type="protein sequence ID" value="MBW90972.1"/>
    <property type="molecule type" value="Transcribed_RNA"/>
</dbReference>
<keyword evidence="1" id="KW-1133">Transmembrane helix</keyword>
<sequence length="71" mass="8027">MDPSLLLKFLSSVFLCGLHFYVFFISSPCNCMNKFPCGSVKYEVKNGACVGLIVVFVIDYNHFLQNQLQTP</sequence>
<reference evidence="2" key="1">
    <citation type="submission" date="2018-02" db="EMBL/GenBank/DDBJ databases">
        <title>Rhizophora mucronata_Transcriptome.</title>
        <authorList>
            <person name="Meera S.P."/>
            <person name="Sreeshan A."/>
            <person name="Augustine A."/>
        </authorList>
    </citation>
    <scope>NUCLEOTIDE SEQUENCE</scope>
    <source>
        <tissue evidence="2">Leaf</tissue>
    </source>
</reference>
<feature type="transmembrane region" description="Helical" evidence="1">
    <location>
        <begin position="6"/>
        <end position="25"/>
    </location>
</feature>
<keyword evidence="1" id="KW-0812">Transmembrane</keyword>
<organism evidence="2">
    <name type="scientific">Rhizophora mucronata</name>
    <name type="common">Asiatic mangrove</name>
    <dbReference type="NCBI Taxonomy" id="61149"/>
    <lineage>
        <taxon>Eukaryota</taxon>
        <taxon>Viridiplantae</taxon>
        <taxon>Streptophyta</taxon>
        <taxon>Embryophyta</taxon>
        <taxon>Tracheophyta</taxon>
        <taxon>Spermatophyta</taxon>
        <taxon>Magnoliopsida</taxon>
        <taxon>eudicotyledons</taxon>
        <taxon>Gunneridae</taxon>
        <taxon>Pentapetalae</taxon>
        <taxon>rosids</taxon>
        <taxon>fabids</taxon>
        <taxon>Malpighiales</taxon>
        <taxon>Rhizophoraceae</taxon>
        <taxon>Rhizophora</taxon>
    </lineage>
</organism>